<organism evidence="1 2">
    <name type="scientific">Ligilactobacillus equi DPC 6820</name>
    <dbReference type="NCBI Taxonomy" id="1392007"/>
    <lineage>
        <taxon>Bacteria</taxon>
        <taxon>Bacillati</taxon>
        <taxon>Bacillota</taxon>
        <taxon>Bacilli</taxon>
        <taxon>Lactobacillales</taxon>
        <taxon>Lactobacillaceae</taxon>
        <taxon>Ligilactobacillus</taxon>
    </lineage>
</organism>
<dbReference type="PATRIC" id="fig|1392007.3.peg.601"/>
<dbReference type="Proteomes" id="UP000018559">
    <property type="component" value="Unassembled WGS sequence"/>
</dbReference>
<accession>V7HZY3</accession>
<dbReference type="EMBL" id="AWWH01000066">
    <property type="protein sequence ID" value="ETA74586.1"/>
    <property type="molecule type" value="Genomic_DNA"/>
</dbReference>
<name>V7HZY3_9LACO</name>
<gene>
    <name evidence="1" type="ORF">LEQ_0451</name>
</gene>
<evidence type="ECO:0000313" key="2">
    <source>
        <dbReference type="Proteomes" id="UP000018559"/>
    </source>
</evidence>
<comment type="caution">
    <text evidence="1">The sequence shown here is derived from an EMBL/GenBank/DDBJ whole genome shotgun (WGS) entry which is preliminary data.</text>
</comment>
<dbReference type="AlphaFoldDB" id="V7HZY3"/>
<dbReference type="SUPFAM" id="SSF52833">
    <property type="entry name" value="Thioredoxin-like"/>
    <property type="match status" value="1"/>
</dbReference>
<dbReference type="Gene3D" id="3.40.30.10">
    <property type="entry name" value="Glutaredoxin"/>
    <property type="match status" value="1"/>
</dbReference>
<dbReference type="InterPro" id="IPR046698">
    <property type="entry name" value="PedC-like"/>
</dbReference>
<dbReference type="InterPro" id="IPR036249">
    <property type="entry name" value="Thioredoxin-like_sf"/>
</dbReference>
<protein>
    <submittedName>
        <fullName evidence="1">Uncharacterized protein</fullName>
    </submittedName>
</protein>
<reference evidence="1 2" key="1">
    <citation type="journal article" date="2014" name="Genome Announc.">
        <title>The Genome of the Predominant Equine Lactobacillus Species, Lactobacillus equi, Is Reflective of Its Lifestyle Adaptations to an Herbivorous Host.</title>
        <authorList>
            <person name="O'Donnell M.M."/>
            <person name="Harris H.M."/>
            <person name="O'Toole P.W."/>
            <person name="Ross R.P."/>
        </authorList>
    </citation>
    <scope>NUCLEOTIDE SEQUENCE [LARGE SCALE GENOMIC DNA]</scope>
    <source>
        <strain evidence="1 2">DPC 6820</strain>
    </source>
</reference>
<evidence type="ECO:0000313" key="1">
    <source>
        <dbReference type="EMBL" id="ETA74586.1"/>
    </source>
</evidence>
<sequence>MRDKVKEVYDINVFEQKSFAQDKIIYEYIYRPSCQDCKKVRKTVVPALHELNKTQNVITLNVDDNAIATLVRNQGILHTPSILVKRHNKTIYQYQGTNKAKWKKIVKGINPTTNKKFQ</sequence>
<proteinExistence type="predicted"/>
<keyword evidence="2" id="KW-1185">Reference proteome</keyword>
<dbReference type="Pfam" id="PF20207">
    <property type="entry name" value="DUF6568"/>
    <property type="match status" value="1"/>
</dbReference>